<keyword evidence="6" id="KW-0131">Cell cycle</keyword>
<evidence type="ECO:0000256" key="1">
    <source>
        <dbReference type="ARBA" id="ARBA00004496"/>
    </source>
</evidence>
<dbReference type="InterPro" id="IPR007793">
    <property type="entry name" value="DivIVA_fam"/>
</dbReference>
<evidence type="ECO:0000313" key="9">
    <source>
        <dbReference type="EMBL" id="RKR86282.1"/>
    </source>
</evidence>
<dbReference type="NCBIfam" id="TIGR03544">
    <property type="entry name" value="DivI1A_domain"/>
    <property type="match status" value="1"/>
</dbReference>
<evidence type="ECO:0000256" key="6">
    <source>
        <dbReference type="ARBA" id="ARBA00023306"/>
    </source>
</evidence>
<dbReference type="GO" id="GO:0051301">
    <property type="term" value="P:cell division"/>
    <property type="evidence" value="ECO:0007669"/>
    <property type="project" value="UniProtKB-KW"/>
</dbReference>
<evidence type="ECO:0000256" key="3">
    <source>
        <dbReference type="ARBA" id="ARBA00022490"/>
    </source>
</evidence>
<name>A0A495JD53_9ACTN</name>
<dbReference type="AlphaFoldDB" id="A0A495JD53"/>
<dbReference type="GO" id="GO:0005737">
    <property type="term" value="C:cytoplasm"/>
    <property type="evidence" value="ECO:0007669"/>
    <property type="project" value="UniProtKB-SubCell"/>
</dbReference>
<keyword evidence="4" id="KW-0132">Cell division</keyword>
<keyword evidence="3" id="KW-0963">Cytoplasm</keyword>
<dbReference type="EMBL" id="RBKT01000001">
    <property type="protein sequence ID" value="RKR86282.1"/>
    <property type="molecule type" value="Genomic_DNA"/>
</dbReference>
<feature type="coiled-coil region" evidence="8">
    <location>
        <begin position="36"/>
        <end position="70"/>
    </location>
</feature>
<proteinExistence type="predicted"/>
<accession>A0A495JD53</accession>
<comment type="subcellular location">
    <subcellularLocation>
        <location evidence="1">Cytoplasm</location>
    </subcellularLocation>
</comment>
<keyword evidence="10" id="KW-1185">Reference proteome</keyword>
<gene>
    <name evidence="9" type="ORF">BDK92_0506</name>
</gene>
<dbReference type="RefSeq" id="WP_121154195.1">
    <property type="nucleotide sequence ID" value="NZ_RBKT01000001.1"/>
</dbReference>
<protein>
    <recommendedName>
        <fullName evidence="2">Cell wall synthesis protein Wag31</fullName>
    </recommendedName>
    <alternativeName>
        <fullName evidence="7">Antigen 84</fullName>
    </alternativeName>
</protein>
<dbReference type="Pfam" id="PF05103">
    <property type="entry name" value="DivIVA"/>
    <property type="match status" value="1"/>
</dbReference>
<dbReference type="Proteomes" id="UP000277671">
    <property type="component" value="Unassembled WGS sequence"/>
</dbReference>
<evidence type="ECO:0000256" key="8">
    <source>
        <dbReference type="SAM" id="Coils"/>
    </source>
</evidence>
<dbReference type="OrthoDB" id="4883520at2"/>
<sequence length="90" mass="10473">MIYPAADARLHSHHVRAEAFGTRWRGLDPAEVHAYLHRVADELDSLHRDLANARADAERAKQGLRQWQTRHIGCRFSDPQWPFHTNRGPR</sequence>
<dbReference type="Gene3D" id="6.10.250.660">
    <property type="match status" value="1"/>
</dbReference>
<comment type="caution">
    <text evidence="9">The sequence shown here is derived from an EMBL/GenBank/DDBJ whole genome shotgun (WGS) entry which is preliminary data.</text>
</comment>
<evidence type="ECO:0000256" key="2">
    <source>
        <dbReference type="ARBA" id="ARBA00018787"/>
    </source>
</evidence>
<organism evidence="9 10">
    <name type="scientific">Micromonospora pisi</name>
    <dbReference type="NCBI Taxonomy" id="589240"/>
    <lineage>
        <taxon>Bacteria</taxon>
        <taxon>Bacillati</taxon>
        <taxon>Actinomycetota</taxon>
        <taxon>Actinomycetes</taxon>
        <taxon>Micromonosporales</taxon>
        <taxon>Micromonosporaceae</taxon>
        <taxon>Micromonospora</taxon>
    </lineage>
</organism>
<reference evidence="9 10" key="1">
    <citation type="submission" date="2018-10" db="EMBL/GenBank/DDBJ databases">
        <title>Sequencing the genomes of 1000 actinobacteria strains.</title>
        <authorList>
            <person name="Klenk H.-P."/>
        </authorList>
    </citation>
    <scope>NUCLEOTIDE SEQUENCE [LARGE SCALE GENOMIC DNA]</scope>
    <source>
        <strain evidence="9 10">DSM 45175</strain>
    </source>
</reference>
<evidence type="ECO:0000313" key="10">
    <source>
        <dbReference type="Proteomes" id="UP000277671"/>
    </source>
</evidence>
<dbReference type="InterPro" id="IPR019933">
    <property type="entry name" value="DivIVA_domain"/>
</dbReference>
<evidence type="ECO:0000256" key="5">
    <source>
        <dbReference type="ARBA" id="ARBA00023054"/>
    </source>
</evidence>
<evidence type="ECO:0000256" key="7">
    <source>
        <dbReference type="ARBA" id="ARBA00031737"/>
    </source>
</evidence>
<keyword evidence="5 8" id="KW-0175">Coiled coil</keyword>
<evidence type="ECO:0000256" key="4">
    <source>
        <dbReference type="ARBA" id="ARBA00022618"/>
    </source>
</evidence>